<evidence type="ECO:0000256" key="1">
    <source>
        <dbReference type="ARBA" id="ARBA00006484"/>
    </source>
</evidence>
<protein>
    <recommendedName>
        <fullName evidence="4">SDR family oxidoreductase</fullName>
    </recommendedName>
</protein>
<dbReference type="EMBL" id="UINC01059286">
    <property type="protein sequence ID" value="SVB82531.1"/>
    <property type="molecule type" value="Genomic_DNA"/>
</dbReference>
<proteinExistence type="inferred from homology"/>
<dbReference type="InterPro" id="IPR036291">
    <property type="entry name" value="NAD(P)-bd_dom_sf"/>
</dbReference>
<dbReference type="SUPFAM" id="SSF51735">
    <property type="entry name" value="NAD(P)-binding Rossmann-fold domains"/>
    <property type="match status" value="1"/>
</dbReference>
<evidence type="ECO:0000313" key="3">
    <source>
        <dbReference type="EMBL" id="SVB82531.1"/>
    </source>
</evidence>
<dbReference type="AlphaFoldDB" id="A0A382H7X8"/>
<gene>
    <name evidence="3" type="ORF">METZ01_LOCUS235385</name>
</gene>
<dbReference type="FunFam" id="3.40.50.720:FF:000084">
    <property type="entry name" value="Short-chain dehydrogenase reductase"/>
    <property type="match status" value="1"/>
</dbReference>
<keyword evidence="2" id="KW-0560">Oxidoreductase</keyword>
<dbReference type="PRINTS" id="PR00081">
    <property type="entry name" value="GDHRDH"/>
</dbReference>
<sequence>MSMILENKIALVTGSSHGLGKRILAFLDASGAKGLGFDTVAGSDSLPENWVFHQGNVSLEADLSKAVEKIRHHFGRLDIVVANAGLVPPWRKVEAVDISEWDGVFAVNVRGVVITMKHAVPLMKNTGGSMILMGSLNSRRGHSGMTLYTSTKHAVLGIVRASAQDLGSYNIRVNALGPGPIATDALLARIATRAEQGGLPVQMALRQHESETALGRMATEDEVAKTALFLASDNSSGITGQIFPIDAGLA</sequence>
<accession>A0A382H7X8</accession>
<dbReference type="PRINTS" id="PR00080">
    <property type="entry name" value="SDRFAMILY"/>
</dbReference>
<name>A0A382H7X8_9ZZZZ</name>
<reference evidence="3" key="1">
    <citation type="submission" date="2018-05" db="EMBL/GenBank/DDBJ databases">
        <authorList>
            <person name="Lanie J.A."/>
            <person name="Ng W.-L."/>
            <person name="Kazmierczak K.M."/>
            <person name="Andrzejewski T.M."/>
            <person name="Davidsen T.M."/>
            <person name="Wayne K.J."/>
            <person name="Tettelin H."/>
            <person name="Glass J.I."/>
            <person name="Rusch D."/>
            <person name="Podicherti R."/>
            <person name="Tsui H.-C.T."/>
            <person name="Winkler M.E."/>
        </authorList>
    </citation>
    <scope>NUCLEOTIDE SEQUENCE</scope>
</reference>
<dbReference type="PANTHER" id="PTHR24321">
    <property type="entry name" value="DEHYDROGENASES, SHORT CHAIN"/>
    <property type="match status" value="1"/>
</dbReference>
<dbReference type="InterPro" id="IPR002347">
    <property type="entry name" value="SDR_fam"/>
</dbReference>
<dbReference type="GO" id="GO:0016491">
    <property type="term" value="F:oxidoreductase activity"/>
    <property type="evidence" value="ECO:0007669"/>
    <property type="project" value="UniProtKB-KW"/>
</dbReference>
<evidence type="ECO:0008006" key="4">
    <source>
        <dbReference type="Google" id="ProtNLM"/>
    </source>
</evidence>
<comment type="similarity">
    <text evidence="1">Belongs to the short-chain dehydrogenases/reductases (SDR) family.</text>
</comment>
<dbReference type="CDD" id="cd05233">
    <property type="entry name" value="SDR_c"/>
    <property type="match status" value="1"/>
</dbReference>
<evidence type="ECO:0000256" key="2">
    <source>
        <dbReference type="ARBA" id="ARBA00023002"/>
    </source>
</evidence>
<dbReference type="Gene3D" id="3.40.50.720">
    <property type="entry name" value="NAD(P)-binding Rossmann-like Domain"/>
    <property type="match status" value="1"/>
</dbReference>
<dbReference type="PANTHER" id="PTHR24321:SF8">
    <property type="entry name" value="ESTRADIOL 17-BETA-DEHYDROGENASE 8-RELATED"/>
    <property type="match status" value="1"/>
</dbReference>
<organism evidence="3">
    <name type="scientific">marine metagenome</name>
    <dbReference type="NCBI Taxonomy" id="408172"/>
    <lineage>
        <taxon>unclassified sequences</taxon>
        <taxon>metagenomes</taxon>
        <taxon>ecological metagenomes</taxon>
    </lineage>
</organism>
<dbReference type="Pfam" id="PF13561">
    <property type="entry name" value="adh_short_C2"/>
    <property type="match status" value="1"/>
</dbReference>